<dbReference type="SUPFAM" id="SSF52540">
    <property type="entry name" value="P-loop containing nucleoside triphosphate hydrolases"/>
    <property type="match status" value="1"/>
</dbReference>
<dbReference type="FunFam" id="3.40.50.300:FF:000221">
    <property type="entry name" value="Multidrug ABC transporter ATP-binding protein"/>
    <property type="match status" value="1"/>
</dbReference>
<keyword evidence="4 9" id="KW-0812">Transmembrane</keyword>
<evidence type="ECO:0000313" key="12">
    <source>
        <dbReference type="EMBL" id="AIK96247.1"/>
    </source>
</evidence>
<feature type="transmembrane region" description="Helical" evidence="9">
    <location>
        <begin position="144"/>
        <end position="167"/>
    </location>
</feature>
<dbReference type="STRING" id="91604.ID47_05055"/>
<organism evidence="12 13">
    <name type="scientific">Candidatus Odyssella acanthamoebae</name>
    <dbReference type="NCBI Taxonomy" id="91604"/>
    <lineage>
        <taxon>Bacteria</taxon>
        <taxon>Pseudomonadati</taxon>
        <taxon>Pseudomonadota</taxon>
        <taxon>Alphaproteobacteria</taxon>
        <taxon>Holosporales</taxon>
        <taxon>Candidatus Paracaedibacteraceae</taxon>
        <taxon>Candidatus Odyssella</taxon>
    </lineage>
</organism>
<keyword evidence="7 9" id="KW-1133">Transmembrane helix</keyword>
<evidence type="ECO:0000256" key="4">
    <source>
        <dbReference type="ARBA" id="ARBA00022692"/>
    </source>
</evidence>
<feature type="domain" description="ABC transporter" evidence="10">
    <location>
        <begin position="351"/>
        <end position="587"/>
    </location>
</feature>
<dbReference type="InterPro" id="IPR011527">
    <property type="entry name" value="ABC1_TM_dom"/>
</dbReference>
<dbReference type="GO" id="GO:0005886">
    <property type="term" value="C:plasma membrane"/>
    <property type="evidence" value="ECO:0007669"/>
    <property type="project" value="UniProtKB-SubCell"/>
</dbReference>
<dbReference type="Gene3D" id="1.20.1560.10">
    <property type="entry name" value="ABC transporter type 1, transmembrane domain"/>
    <property type="match status" value="1"/>
</dbReference>
<protein>
    <recommendedName>
        <fullName evidence="14">ABC transporter ATP-binding protein</fullName>
    </recommendedName>
</protein>
<dbReference type="eggNOG" id="COG5265">
    <property type="taxonomic scope" value="Bacteria"/>
</dbReference>
<dbReference type="InterPro" id="IPR039421">
    <property type="entry name" value="Type_1_exporter"/>
</dbReference>
<dbReference type="HOGENOM" id="CLU_000604_84_3_5"/>
<keyword evidence="5" id="KW-0547">Nucleotide-binding</keyword>
<proteinExistence type="predicted"/>
<dbReference type="SMART" id="SM00382">
    <property type="entry name" value="AAA"/>
    <property type="match status" value="1"/>
</dbReference>
<dbReference type="Pfam" id="PF00005">
    <property type="entry name" value="ABC_tran"/>
    <property type="match status" value="1"/>
</dbReference>
<dbReference type="InterPro" id="IPR027417">
    <property type="entry name" value="P-loop_NTPase"/>
</dbReference>
<keyword evidence="3" id="KW-1003">Cell membrane</keyword>
<dbReference type="SUPFAM" id="SSF90123">
    <property type="entry name" value="ABC transporter transmembrane region"/>
    <property type="match status" value="1"/>
</dbReference>
<dbReference type="InterPro" id="IPR003439">
    <property type="entry name" value="ABC_transporter-like_ATP-bd"/>
</dbReference>
<evidence type="ECO:0000256" key="3">
    <source>
        <dbReference type="ARBA" id="ARBA00022475"/>
    </source>
</evidence>
<gene>
    <name evidence="12" type="ORF">ID47_05055</name>
</gene>
<evidence type="ECO:0000256" key="1">
    <source>
        <dbReference type="ARBA" id="ARBA00004651"/>
    </source>
</evidence>
<dbReference type="RefSeq" id="WP_038464466.1">
    <property type="nucleotide sequence ID" value="NZ_CP008941.1"/>
</dbReference>
<keyword evidence="6" id="KW-0067">ATP-binding</keyword>
<evidence type="ECO:0000259" key="10">
    <source>
        <dbReference type="PROSITE" id="PS50893"/>
    </source>
</evidence>
<reference evidence="12 13" key="1">
    <citation type="submission" date="2014-07" db="EMBL/GenBank/DDBJ databases">
        <title>Comparative genomic insights into amoeba endosymbionts belonging to the families of Holosporaceae and Candidatus Midichloriaceae within Rickettsiales.</title>
        <authorList>
            <person name="Wang Z."/>
            <person name="Wu M."/>
        </authorList>
    </citation>
    <scope>NUCLEOTIDE SEQUENCE [LARGE SCALE GENOMIC DNA]</scope>
    <source>
        <strain evidence="12">PRA3</strain>
    </source>
</reference>
<feature type="domain" description="ABC transmembrane type-1" evidence="11">
    <location>
        <begin position="33"/>
        <end position="317"/>
    </location>
</feature>
<dbReference type="GO" id="GO:0034040">
    <property type="term" value="F:ATPase-coupled lipid transmembrane transporter activity"/>
    <property type="evidence" value="ECO:0007669"/>
    <property type="project" value="TreeGrafter"/>
</dbReference>
<evidence type="ECO:0000259" key="11">
    <source>
        <dbReference type="PROSITE" id="PS50929"/>
    </source>
</evidence>
<dbReference type="EMBL" id="CP008941">
    <property type="protein sequence ID" value="AIK96247.1"/>
    <property type="molecule type" value="Genomic_DNA"/>
</dbReference>
<evidence type="ECO:0000313" key="13">
    <source>
        <dbReference type="Proteomes" id="UP000028926"/>
    </source>
</evidence>
<evidence type="ECO:0000256" key="7">
    <source>
        <dbReference type="ARBA" id="ARBA00022989"/>
    </source>
</evidence>
<feature type="transmembrane region" description="Helical" evidence="9">
    <location>
        <begin position="65"/>
        <end position="84"/>
    </location>
</feature>
<dbReference type="PANTHER" id="PTHR24221">
    <property type="entry name" value="ATP-BINDING CASSETTE SUB-FAMILY B"/>
    <property type="match status" value="1"/>
</dbReference>
<dbReference type="Gene3D" id="3.40.50.300">
    <property type="entry name" value="P-loop containing nucleotide triphosphate hydrolases"/>
    <property type="match status" value="1"/>
</dbReference>
<evidence type="ECO:0008006" key="14">
    <source>
        <dbReference type="Google" id="ProtNLM"/>
    </source>
</evidence>
<dbReference type="PROSITE" id="PS50893">
    <property type="entry name" value="ABC_TRANSPORTER_2"/>
    <property type="match status" value="1"/>
</dbReference>
<keyword evidence="2" id="KW-0813">Transport</keyword>
<sequence>MRTPNLKLEVLQFCFTKFFSVLKADRRLLVSFFLAIGVFLVALLFNVFLPLVLKFIIQSLEETSNSMQLMIAVVCGYGLMWTVAQIGEHIREIMSVGAVERTIRKLITLFYYSVLNHHNPQKKLPATGTIINKLGIFREGFNNLIWGVLFFLLPTVLEILCACFVLWYLYGWFYASILLCTIGLYGVCTYIGVSLYLKHQVDTYDKSAQVSGFLSDRLFNIETIYSLGNPDNELTALDSKLRDLENRTTRTKQVFEVVRIIQGIIIGSALTLVIYHCVNNISKGNQHISDFVLINSYILQFFTPLSSLGIILNDIYRSFAEVAGMMNLMNSTSHEERPSSNILLLATPTNIVMKDVSFSYGNNDHSLILKNVDLEFKAGWKIGIVGHSGSGKTTLGKLLSGLYHPDKGEIYLNHIPLSSYERQTLKSIVSYIPQHVQLFNDTLHANIIYANPEASSKDIQEAINGAQLKEVIKRLPDGLRTVLGEQGYSLSGGERQRIGIARAILKKSSISILDEPTSFLDPQTEEKILNYFHNQKKRMTQIIIAHRLNMVMDADWVVMLGKGEIIAQGTPHELINSCSSFRELWGLDKQGQDSMVIPSSR</sequence>
<dbReference type="Pfam" id="PF00664">
    <property type="entry name" value="ABC_membrane"/>
    <property type="match status" value="1"/>
</dbReference>
<dbReference type="PROSITE" id="PS00211">
    <property type="entry name" value="ABC_TRANSPORTER_1"/>
    <property type="match status" value="1"/>
</dbReference>
<keyword evidence="8 9" id="KW-0472">Membrane</keyword>
<dbReference type="GO" id="GO:0016887">
    <property type="term" value="F:ATP hydrolysis activity"/>
    <property type="evidence" value="ECO:0007669"/>
    <property type="project" value="InterPro"/>
</dbReference>
<dbReference type="OrthoDB" id="9804259at2"/>
<feature type="transmembrane region" description="Helical" evidence="9">
    <location>
        <begin position="173"/>
        <end position="197"/>
    </location>
</feature>
<dbReference type="GO" id="GO:0005524">
    <property type="term" value="F:ATP binding"/>
    <property type="evidence" value="ECO:0007669"/>
    <property type="project" value="UniProtKB-KW"/>
</dbReference>
<feature type="transmembrane region" description="Helical" evidence="9">
    <location>
        <begin position="297"/>
        <end position="316"/>
    </location>
</feature>
<dbReference type="GO" id="GO:0140359">
    <property type="term" value="F:ABC-type transporter activity"/>
    <property type="evidence" value="ECO:0007669"/>
    <property type="project" value="InterPro"/>
</dbReference>
<evidence type="ECO:0000256" key="5">
    <source>
        <dbReference type="ARBA" id="ARBA00022741"/>
    </source>
</evidence>
<dbReference type="KEGG" id="paca:ID47_05055"/>
<name>A0A077ASR9_9PROT</name>
<feature type="transmembrane region" description="Helical" evidence="9">
    <location>
        <begin position="257"/>
        <end position="277"/>
    </location>
</feature>
<dbReference type="InterPro" id="IPR036640">
    <property type="entry name" value="ABC1_TM_sf"/>
</dbReference>
<dbReference type="InterPro" id="IPR017871">
    <property type="entry name" value="ABC_transporter-like_CS"/>
</dbReference>
<keyword evidence="13" id="KW-1185">Reference proteome</keyword>
<feature type="transmembrane region" description="Helical" evidence="9">
    <location>
        <begin position="28"/>
        <end position="53"/>
    </location>
</feature>
<dbReference type="Proteomes" id="UP000028926">
    <property type="component" value="Chromosome"/>
</dbReference>
<comment type="subcellular location">
    <subcellularLocation>
        <location evidence="1">Cell membrane</location>
        <topology evidence="1">Multi-pass membrane protein</topology>
    </subcellularLocation>
</comment>
<dbReference type="PANTHER" id="PTHR24221:SF653">
    <property type="entry name" value="TRANSPORT ATP-BINDING PROTEIN CYDC"/>
    <property type="match status" value="1"/>
</dbReference>
<dbReference type="InterPro" id="IPR003593">
    <property type="entry name" value="AAA+_ATPase"/>
</dbReference>
<dbReference type="PROSITE" id="PS50929">
    <property type="entry name" value="ABC_TM1F"/>
    <property type="match status" value="1"/>
</dbReference>
<evidence type="ECO:0000256" key="9">
    <source>
        <dbReference type="SAM" id="Phobius"/>
    </source>
</evidence>
<dbReference type="AlphaFoldDB" id="A0A077ASR9"/>
<accession>A0A077ASR9</accession>
<evidence type="ECO:0000256" key="6">
    <source>
        <dbReference type="ARBA" id="ARBA00022840"/>
    </source>
</evidence>
<evidence type="ECO:0000256" key="2">
    <source>
        <dbReference type="ARBA" id="ARBA00022448"/>
    </source>
</evidence>
<evidence type="ECO:0000256" key="8">
    <source>
        <dbReference type="ARBA" id="ARBA00023136"/>
    </source>
</evidence>